<sequence>MWYSFNLLSEQPHTNKVTQGPDPHEDTTTLSAVTNRDTTGPSDAEQLFAAELAVIDRHVRSPASSTSSMPGPDVRPRSRAQGPSRYNGSSDLGPHMHTLSTASTSTHQLTALHVRATVGPKAKLDTYDGKDDWDSFIIPFERRAVIYRWSAVERVDKLHECLRGAAVKYLCSLPEHIREDYFLLKEQLAFRFGQKEPPTTARRRLGELRQSKETVSEFAEEVHRLVILAYPGVDIELREQIAADAFLKGLRNQKVAYEVMNRDPLLLDEAQRLVSSYEHNFKATLGRDFDQRGRTRRVSWADLDMDSDEEPQALQSRRVQTQGYVTQHQLQALIDKVDKLQLAIDRLPPPSSVALPSTKLEGRCQQQAVESVKVEFRIGTKVLEWTVCIAPIRDALLLGLDFLKAADFTIHVSGKVFMGSELIPAFISEGKGPDYAISRVMLESDFTVPPECECLVWGLVDDPKPELPAVLEPVSLADGVSSGSIMIHMEQRIPVRLCNITASSRPLSRGVCLGVLIEAYPDAQEEGETVYSVPVNAQLYAKGGDLTPQDPNSEPPDEHNSTGQAYHANADALSRRALDEGPCDCYQAGRELDSLPCKGCPFCRKLHHQWARFEEDIDDVIPLAVRRTHSLNCQNESSCTNSSSHVNAVGADNSGPSTNWLQPLGLKSLKEEQLADPDLSILHKWMSDGSLPAKEEVMMLSPAVRKFWLCWSQVEMRDGILYYHWDDVTGGMSPLRLLVPASLKNEVLQACHNPAQAGHAGEEKTLMRLRSRYHWYNMGNDVRLFVKKCPQCSSCKITGQMGRAKLQNYQAGAPMDRLHLDVLEPFPESKSGNRYILVIID</sequence>
<comment type="caution">
    <text evidence="4">The sequence shown here is derived from an EMBL/GenBank/DDBJ whole genome shotgun (WGS) entry which is preliminary data.</text>
</comment>
<feature type="compositionally biased region" description="Polar residues" evidence="2">
    <location>
        <begin position="28"/>
        <end position="41"/>
    </location>
</feature>
<dbReference type="Gene3D" id="1.10.340.70">
    <property type="match status" value="1"/>
</dbReference>
<dbReference type="Proteomes" id="UP000290572">
    <property type="component" value="Unassembled WGS sequence"/>
</dbReference>
<feature type="region of interest" description="Disordered" evidence="2">
    <location>
        <begin position="542"/>
        <end position="564"/>
    </location>
</feature>
<feature type="domain" description="Integrase zinc-binding" evidence="3">
    <location>
        <begin position="739"/>
        <end position="796"/>
    </location>
</feature>
<dbReference type="PANTHER" id="PTHR37984">
    <property type="entry name" value="PROTEIN CBG26694"/>
    <property type="match status" value="1"/>
</dbReference>
<evidence type="ECO:0000256" key="2">
    <source>
        <dbReference type="SAM" id="MobiDB-lite"/>
    </source>
</evidence>
<evidence type="ECO:0000256" key="1">
    <source>
        <dbReference type="ARBA" id="ARBA00039658"/>
    </source>
</evidence>
<dbReference type="STRING" id="84645.A0A498MXK8"/>
<name>A0A498MXK8_LABRO</name>
<evidence type="ECO:0000313" key="4">
    <source>
        <dbReference type="EMBL" id="RXN25221.1"/>
    </source>
</evidence>
<dbReference type="AlphaFoldDB" id="A0A498MXK8"/>
<dbReference type="FunFam" id="1.10.340.70:FF:000001">
    <property type="entry name" value="Retrovirus-related Pol polyprotein from transposon gypsy-like Protein"/>
    <property type="match status" value="1"/>
</dbReference>
<protein>
    <recommendedName>
        <fullName evidence="1">Gypsy retrotransposon integrase-like protein 1</fullName>
    </recommendedName>
</protein>
<gene>
    <name evidence="4" type="ORF">ROHU_021661</name>
</gene>
<feature type="region of interest" description="Disordered" evidence="2">
    <location>
        <begin position="8"/>
        <end position="41"/>
    </location>
</feature>
<keyword evidence="5" id="KW-1185">Reference proteome</keyword>
<evidence type="ECO:0000259" key="3">
    <source>
        <dbReference type="Pfam" id="PF17921"/>
    </source>
</evidence>
<proteinExistence type="predicted"/>
<reference evidence="4 5" key="1">
    <citation type="submission" date="2018-03" db="EMBL/GenBank/DDBJ databases">
        <title>Draft genome sequence of Rohu Carp (Labeo rohita).</title>
        <authorList>
            <person name="Das P."/>
            <person name="Kushwaha B."/>
            <person name="Joshi C.G."/>
            <person name="Kumar D."/>
            <person name="Nagpure N.S."/>
            <person name="Sahoo L."/>
            <person name="Das S.P."/>
            <person name="Bit A."/>
            <person name="Patnaik S."/>
            <person name="Meher P.K."/>
            <person name="Jayasankar P."/>
            <person name="Koringa P.G."/>
            <person name="Patel N.V."/>
            <person name="Hinsu A.T."/>
            <person name="Kumar R."/>
            <person name="Pandey M."/>
            <person name="Agarwal S."/>
            <person name="Srivastava S."/>
            <person name="Singh M."/>
            <person name="Iquebal M.A."/>
            <person name="Jaiswal S."/>
            <person name="Angadi U.B."/>
            <person name="Kumar N."/>
            <person name="Raza M."/>
            <person name="Shah T.M."/>
            <person name="Rai A."/>
            <person name="Jena J.K."/>
        </authorList>
    </citation>
    <scope>NUCLEOTIDE SEQUENCE [LARGE SCALE GENOMIC DNA]</scope>
    <source>
        <strain evidence="4">DASCIFA01</strain>
        <tissue evidence="4">Testis</tissue>
    </source>
</reference>
<organism evidence="4 5">
    <name type="scientific">Labeo rohita</name>
    <name type="common">Indian major carp</name>
    <name type="synonym">Cyprinus rohita</name>
    <dbReference type="NCBI Taxonomy" id="84645"/>
    <lineage>
        <taxon>Eukaryota</taxon>
        <taxon>Metazoa</taxon>
        <taxon>Chordata</taxon>
        <taxon>Craniata</taxon>
        <taxon>Vertebrata</taxon>
        <taxon>Euteleostomi</taxon>
        <taxon>Actinopterygii</taxon>
        <taxon>Neopterygii</taxon>
        <taxon>Teleostei</taxon>
        <taxon>Ostariophysi</taxon>
        <taxon>Cypriniformes</taxon>
        <taxon>Cyprinidae</taxon>
        <taxon>Labeoninae</taxon>
        <taxon>Labeonini</taxon>
        <taxon>Labeo</taxon>
    </lineage>
</organism>
<dbReference type="InterPro" id="IPR050951">
    <property type="entry name" value="Retrovirus_Pol_polyprotein"/>
</dbReference>
<dbReference type="InterPro" id="IPR041588">
    <property type="entry name" value="Integrase_H2C2"/>
</dbReference>
<accession>A0A498MXK8</accession>
<evidence type="ECO:0000313" key="5">
    <source>
        <dbReference type="Proteomes" id="UP000290572"/>
    </source>
</evidence>
<dbReference type="PANTHER" id="PTHR37984:SF15">
    <property type="entry name" value="INTEGRASE CATALYTIC DOMAIN-CONTAINING PROTEIN"/>
    <property type="match status" value="1"/>
</dbReference>
<dbReference type="EMBL" id="QBIY01012416">
    <property type="protein sequence ID" value="RXN25221.1"/>
    <property type="molecule type" value="Genomic_DNA"/>
</dbReference>
<feature type="compositionally biased region" description="Polar residues" evidence="2">
    <location>
        <begin position="8"/>
        <end position="18"/>
    </location>
</feature>
<dbReference type="Pfam" id="PF17921">
    <property type="entry name" value="Integrase_H2C2"/>
    <property type="match status" value="1"/>
</dbReference>
<feature type="region of interest" description="Disordered" evidence="2">
    <location>
        <begin position="59"/>
        <end position="99"/>
    </location>
</feature>